<name>A0A0R1Z9P4_9LACO</name>
<protein>
    <recommendedName>
        <fullName evidence="2">Cell wall elongation regulator TseB-like domain-containing protein</fullName>
    </recommendedName>
</protein>
<evidence type="ECO:0000313" key="3">
    <source>
        <dbReference type="EMBL" id="KRM47820.1"/>
    </source>
</evidence>
<evidence type="ECO:0000256" key="1">
    <source>
        <dbReference type="SAM" id="Phobius"/>
    </source>
</evidence>
<keyword evidence="1" id="KW-0472">Membrane</keyword>
<evidence type="ECO:0000259" key="2">
    <source>
        <dbReference type="Pfam" id="PF17881"/>
    </source>
</evidence>
<dbReference type="AlphaFoldDB" id="A0A0R1Z9P4"/>
<dbReference type="Pfam" id="PF17881">
    <property type="entry name" value="TseB"/>
    <property type="match status" value="1"/>
</dbReference>
<keyword evidence="1" id="KW-0812">Transmembrane</keyword>
<dbReference type="InterPro" id="IPR046350">
    <property type="entry name" value="Cystatin_sf"/>
</dbReference>
<dbReference type="EMBL" id="AZGK01000001">
    <property type="protein sequence ID" value="KRM47820.1"/>
    <property type="molecule type" value="Genomic_DNA"/>
</dbReference>
<sequence length="168" mass="18799">MQRQRRIKKQSNVKISWILISIILIIAFTAFIILHTAERPMTIARGQTETIAKKYAGIKDVNSFYTSNLGKTYYSVSGVDNKNKSVYVIVAKKGGTVTIINSSSGISEQQAKNVVTQRKKPKKINGIGLTLIKSKPYWVVSYMNAKNNLCFATISFKNGTIYQSIENI</sequence>
<organism evidence="3 4">
    <name type="scientific">Lentilactobacillus parabuchneri DSM 5707 = NBRC 107865</name>
    <dbReference type="NCBI Taxonomy" id="1423784"/>
    <lineage>
        <taxon>Bacteria</taxon>
        <taxon>Bacillati</taxon>
        <taxon>Bacillota</taxon>
        <taxon>Bacilli</taxon>
        <taxon>Lactobacillales</taxon>
        <taxon>Lactobacillaceae</taxon>
        <taxon>Lentilactobacillus</taxon>
    </lineage>
</organism>
<dbReference type="Proteomes" id="UP000051957">
    <property type="component" value="Unassembled WGS sequence"/>
</dbReference>
<dbReference type="RefSeq" id="WP_057909147.1">
    <property type="nucleotide sequence ID" value="NZ_AZGK01000001.1"/>
</dbReference>
<reference evidence="3 4" key="1">
    <citation type="journal article" date="2015" name="Genome Announc.">
        <title>Expanding the biotechnology potential of lactobacilli through comparative genomics of 213 strains and associated genera.</title>
        <authorList>
            <person name="Sun Z."/>
            <person name="Harris H.M."/>
            <person name="McCann A."/>
            <person name="Guo C."/>
            <person name="Argimon S."/>
            <person name="Zhang W."/>
            <person name="Yang X."/>
            <person name="Jeffery I.B."/>
            <person name="Cooney J.C."/>
            <person name="Kagawa T.F."/>
            <person name="Liu W."/>
            <person name="Song Y."/>
            <person name="Salvetti E."/>
            <person name="Wrobel A."/>
            <person name="Rasinkangas P."/>
            <person name="Parkhill J."/>
            <person name="Rea M.C."/>
            <person name="O'Sullivan O."/>
            <person name="Ritari J."/>
            <person name="Douillard F.P."/>
            <person name="Paul Ross R."/>
            <person name="Yang R."/>
            <person name="Briner A.E."/>
            <person name="Felis G.E."/>
            <person name="de Vos W.M."/>
            <person name="Barrangou R."/>
            <person name="Klaenhammer T.R."/>
            <person name="Caufield P.W."/>
            <person name="Cui Y."/>
            <person name="Zhang H."/>
            <person name="O'Toole P.W."/>
        </authorList>
    </citation>
    <scope>NUCLEOTIDE SEQUENCE [LARGE SCALE GENOMIC DNA]</scope>
    <source>
        <strain evidence="3 4">DSM 5707</strain>
    </source>
</reference>
<dbReference type="SUPFAM" id="SSF54403">
    <property type="entry name" value="Cystatin/monellin"/>
    <property type="match status" value="2"/>
</dbReference>
<accession>A0A0R1Z9P4</accession>
<gene>
    <name evidence="3" type="ORF">FC51_GL000303</name>
</gene>
<dbReference type="PATRIC" id="fig|1423784.4.peg.299"/>
<proteinExistence type="predicted"/>
<keyword evidence="1" id="KW-1133">Transmembrane helix</keyword>
<dbReference type="GeneID" id="69804019"/>
<comment type="caution">
    <text evidence="3">The sequence shown here is derived from an EMBL/GenBank/DDBJ whole genome shotgun (WGS) entry which is preliminary data.</text>
</comment>
<dbReference type="Gene3D" id="3.10.450.40">
    <property type="match status" value="2"/>
</dbReference>
<evidence type="ECO:0000313" key="4">
    <source>
        <dbReference type="Proteomes" id="UP000051957"/>
    </source>
</evidence>
<feature type="transmembrane region" description="Helical" evidence="1">
    <location>
        <begin position="12"/>
        <end position="34"/>
    </location>
</feature>
<dbReference type="InterPro" id="IPR041401">
    <property type="entry name" value="TseB-like_dom"/>
</dbReference>
<feature type="domain" description="Cell wall elongation regulator TseB-like" evidence="2">
    <location>
        <begin position="47"/>
        <end position="90"/>
    </location>
</feature>